<comment type="caution">
    <text evidence="3">The sequence shown here is derived from an EMBL/GenBank/DDBJ whole genome shotgun (WGS) entry which is preliminary data.</text>
</comment>
<dbReference type="AlphaFoldDB" id="A0A644Y7B6"/>
<dbReference type="NCBIfam" id="NF001186">
    <property type="entry name" value="PRK00155.2-3"/>
    <property type="match status" value="1"/>
</dbReference>
<keyword evidence="2 3" id="KW-0548">Nucleotidyltransferase</keyword>
<dbReference type="PANTHER" id="PTHR32125:SF4">
    <property type="entry name" value="2-C-METHYL-D-ERYTHRITOL 4-PHOSPHATE CYTIDYLYLTRANSFERASE, CHLOROPLASTIC"/>
    <property type="match status" value="1"/>
</dbReference>
<dbReference type="Pfam" id="PF01128">
    <property type="entry name" value="IspD"/>
    <property type="match status" value="1"/>
</dbReference>
<dbReference type="InterPro" id="IPR029044">
    <property type="entry name" value="Nucleotide-diphossugar_trans"/>
</dbReference>
<dbReference type="Gene3D" id="3.90.550.10">
    <property type="entry name" value="Spore Coat Polysaccharide Biosynthesis Protein SpsA, Chain A"/>
    <property type="match status" value="1"/>
</dbReference>
<accession>A0A644Y7B6</accession>
<dbReference type="EMBL" id="VSSQ01004208">
    <property type="protein sequence ID" value="MPM24199.1"/>
    <property type="molecule type" value="Genomic_DNA"/>
</dbReference>
<dbReference type="GO" id="GO:0050518">
    <property type="term" value="F:2-C-methyl-D-erythritol 4-phosphate cytidylyltransferase activity"/>
    <property type="evidence" value="ECO:0007669"/>
    <property type="project" value="UniProtKB-EC"/>
</dbReference>
<gene>
    <name evidence="3" type="primary">ispD_13</name>
    <name evidence="3" type="ORF">SDC9_70680</name>
</gene>
<evidence type="ECO:0000256" key="1">
    <source>
        <dbReference type="ARBA" id="ARBA00022679"/>
    </source>
</evidence>
<dbReference type="CDD" id="cd02516">
    <property type="entry name" value="CDP-ME_synthetase"/>
    <property type="match status" value="1"/>
</dbReference>
<dbReference type="PANTHER" id="PTHR32125">
    <property type="entry name" value="2-C-METHYL-D-ERYTHRITOL 4-PHOSPHATE CYTIDYLYLTRANSFERASE, CHLOROPLASTIC"/>
    <property type="match status" value="1"/>
</dbReference>
<dbReference type="InterPro" id="IPR001228">
    <property type="entry name" value="IspD"/>
</dbReference>
<reference evidence="3" key="1">
    <citation type="submission" date="2019-08" db="EMBL/GenBank/DDBJ databases">
        <authorList>
            <person name="Kucharzyk K."/>
            <person name="Murdoch R.W."/>
            <person name="Higgins S."/>
            <person name="Loffler F."/>
        </authorList>
    </citation>
    <scope>NUCLEOTIDE SEQUENCE</scope>
</reference>
<sequence length="231" mass="25421">MGKKCFAVIVAGGSGTRMGSGMAKQFLELGGKPIIEHTMNAFASISFNVEIILVLPEKYHTFWSEYCDSSGMKIPHQVVSGGITRFHSVKNALKHIPDNAIVAIHDGVRPFVDAEFLEYMFGCGIEHGAAIPVIPPSDSMRITYGEAGSEIVDRSIYVMVQTPQVFHSEILKEAYKQAFSPEFTDDASVVETIKQKIYLAEGRFMNIKITRPDDLVLGEGILNAVSSKSRF</sequence>
<dbReference type="InterPro" id="IPR034683">
    <property type="entry name" value="IspD/TarI"/>
</dbReference>
<keyword evidence="1 3" id="KW-0808">Transferase</keyword>
<proteinExistence type="inferred from homology"/>
<organism evidence="3">
    <name type="scientific">bioreactor metagenome</name>
    <dbReference type="NCBI Taxonomy" id="1076179"/>
    <lineage>
        <taxon>unclassified sequences</taxon>
        <taxon>metagenomes</taxon>
        <taxon>ecological metagenomes</taxon>
    </lineage>
</organism>
<evidence type="ECO:0000313" key="3">
    <source>
        <dbReference type="EMBL" id="MPM24199.1"/>
    </source>
</evidence>
<dbReference type="NCBIfam" id="TIGR00453">
    <property type="entry name" value="ispD"/>
    <property type="match status" value="1"/>
</dbReference>
<dbReference type="GO" id="GO:0008299">
    <property type="term" value="P:isoprenoid biosynthetic process"/>
    <property type="evidence" value="ECO:0007669"/>
    <property type="project" value="InterPro"/>
</dbReference>
<dbReference type="InterPro" id="IPR050088">
    <property type="entry name" value="IspD/TarI_cytidylyltransf_bact"/>
</dbReference>
<name>A0A644Y7B6_9ZZZZ</name>
<protein>
    <submittedName>
        <fullName evidence="3">2-C-methyl-D-erythritol 4-phosphate cytidylyltransferase</fullName>
        <ecNumber evidence="3">2.7.7.60</ecNumber>
    </submittedName>
</protein>
<evidence type="ECO:0000256" key="2">
    <source>
        <dbReference type="ARBA" id="ARBA00022695"/>
    </source>
</evidence>
<dbReference type="EC" id="2.7.7.60" evidence="3"/>
<dbReference type="FunFam" id="3.90.550.10:FF:000003">
    <property type="entry name" value="2-C-methyl-D-erythritol 4-phosphate cytidylyltransferase"/>
    <property type="match status" value="1"/>
</dbReference>
<dbReference type="HAMAP" id="MF_00108">
    <property type="entry name" value="IspD"/>
    <property type="match status" value="1"/>
</dbReference>
<dbReference type="SUPFAM" id="SSF53448">
    <property type="entry name" value="Nucleotide-diphospho-sugar transferases"/>
    <property type="match status" value="1"/>
</dbReference>